<feature type="region of interest" description="Disordered" evidence="1">
    <location>
        <begin position="184"/>
        <end position="209"/>
    </location>
</feature>
<keyword evidence="2" id="KW-0812">Transmembrane</keyword>
<dbReference type="AlphaFoldDB" id="A0A8J7J7C2"/>
<comment type="caution">
    <text evidence="3">The sequence shown here is derived from an EMBL/GenBank/DDBJ whole genome shotgun (WGS) entry which is preliminary data.</text>
</comment>
<feature type="transmembrane region" description="Helical" evidence="2">
    <location>
        <begin position="52"/>
        <end position="73"/>
    </location>
</feature>
<keyword evidence="4" id="KW-1185">Reference proteome</keyword>
<evidence type="ECO:0000313" key="4">
    <source>
        <dbReference type="Proteomes" id="UP000619079"/>
    </source>
</evidence>
<evidence type="ECO:0000256" key="1">
    <source>
        <dbReference type="SAM" id="MobiDB-lite"/>
    </source>
</evidence>
<dbReference type="RefSeq" id="WP_199025634.1">
    <property type="nucleotide sequence ID" value="NZ_JAELVR010000010.1"/>
</dbReference>
<reference evidence="3" key="1">
    <citation type="submission" date="2020-12" db="EMBL/GenBank/DDBJ databases">
        <title>Sedimentitalea sp. nov., isolated from sand in Incheon.</title>
        <authorList>
            <person name="Kim W."/>
        </authorList>
    </citation>
    <scope>NUCLEOTIDE SEQUENCE</scope>
    <source>
        <strain evidence="3">CAU 1593</strain>
    </source>
</reference>
<dbReference type="EMBL" id="JAELVR010000010">
    <property type="protein sequence ID" value="MBJ6372755.1"/>
    <property type="molecule type" value="Genomic_DNA"/>
</dbReference>
<dbReference type="Proteomes" id="UP000619079">
    <property type="component" value="Unassembled WGS sequence"/>
</dbReference>
<keyword evidence="2" id="KW-0472">Membrane</keyword>
<name>A0A8J7J7C2_9RHOB</name>
<feature type="transmembrane region" description="Helical" evidence="2">
    <location>
        <begin position="155"/>
        <end position="175"/>
    </location>
</feature>
<sequence>MQSGEDGFAWSGHGICLHFHDIEQFLLLQNEIAKYSQGSEEDDLPDLRVRRAVWWLSLVMFLGGMVVAYWVHSSGLSFWLKRVDWWHTIGAVLIAGVSLVIFVIASRGRMTDMGASMRLLWLLPAFPVWVLFMGLVPGATEAKPDPVRATFRQLWIVFLVGSVLAAVLAAAFTWLESSKFDANDSTRGVLGDSRPKAGVSPSSNQPESKSIAMSYDDCLSLIRRTGTDLGVAPINIVETDIMRMVRFVASDGTVLVTCSRPDGKAVITKSD</sequence>
<keyword evidence="2" id="KW-1133">Transmembrane helix</keyword>
<feature type="transmembrane region" description="Helical" evidence="2">
    <location>
        <begin position="85"/>
        <end position="105"/>
    </location>
</feature>
<feature type="transmembrane region" description="Helical" evidence="2">
    <location>
        <begin position="117"/>
        <end position="135"/>
    </location>
</feature>
<evidence type="ECO:0000313" key="3">
    <source>
        <dbReference type="EMBL" id="MBJ6372755.1"/>
    </source>
</evidence>
<gene>
    <name evidence="3" type="ORF">JF290_14575</name>
</gene>
<organism evidence="3 4">
    <name type="scientific">Sedimentitalea arenosa</name>
    <dbReference type="NCBI Taxonomy" id="2798803"/>
    <lineage>
        <taxon>Bacteria</taxon>
        <taxon>Pseudomonadati</taxon>
        <taxon>Pseudomonadota</taxon>
        <taxon>Alphaproteobacteria</taxon>
        <taxon>Rhodobacterales</taxon>
        <taxon>Paracoccaceae</taxon>
        <taxon>Sedimentitalea</taxon>
    </lineage>
</organism>
<accession>A0A8J7J7C2</accession>
<evidence type="ECO:0000256" key="2">
    <source>
        <dbReference type="SAM" id="Phobius"/>
    </source>
</evidence>
<proteinExistence type="predicted"/>
<protein>
    <submittedName>
        <fullName evidence="3">Uncharacterized protein</fullName>
    </submittedName>
</protein>